<reference evidence="3" key="1">
    <citation type="submission" date="2022-11" db="UniProtKB">
        <authorList>
            <consortium name="WormBaseParasite"/>
        </authorList>
    </citation>
    <scope>IDENTIFICATION</scope>
</reference>
<dbReference type="Pfam" id="PF10321">
    <property type="entry name" value="7TM_GPCR_Srt"/>
    <property type="match status" value="1"/>
</dbReference>
<sequence length="171" mass="20159">MRRIDKKKLDLEFELYYNCTSYDVNSIGIEKRQHIFVGLLYICLGLGNEMMYIPCVWALWRLFSKDRSAPTCYKLMFYLGIVDCLGIICQHCSLEFGVCRGQWLACWLPLTTYCYLSINRCMVIYDTDLADSLFRGRRFLAVNSHIWVYGFVWLFPPSFITHRPSAIFNHT</sequence>
<evidence type="ECO:0000256" key="1">
    <source>
        <dbReference type="SAM" id="Phobius"/>
    </source>
</evidence>
<proteinExistence type="predicted"/>
<dbReference type="Proteomes" id="UP000887574">
    <property type="component" value="Unplaced"/>
</dbReference>
<keyword evidence="1" id="KW-1133">Transmembrane helix</keyword>
<protein>
    <submittedName>
        <fullName evidence="3">G-protein coupled receptors family 1 profile domain-containing protein</fullName>
    </submittedName>
</protein>
<keyword evidence="2" id="KW-1185">Reference proteome</keyword>
<keyword evidence="1" id="KW-0472">Membrane</keyword>
<name>A0A915CNM8_9BILA</name>
<organism evidence="2 3">
    <name type="scientific">Ditylenchus dipsaci</name>
    <dbReference type="NCBI Taxonomy" id="166011"/>
    <lineage>
        <taxon>Eukaryota</taxon>
        <taxon>Metazoa</taxon>
        <taxon>Ecdysozoa</taxon>
        <taxon>Nematoda</taxon>
        <taxon>Chromadorea</taxon>
        <taxon>Rhabditida</taxon>
        <taxon>Tylenchina</taxon>
        <taxon>Tylenchomorpha</taxon>
        <taxon>Sphaerularioidea</taxon>
        <taxon>Anguinidae</taxon>
        <taxon>Anguininae</taxon>
        <taxon>Ditylenchus</taxon>
    </lineage>
</organism>
<dbReference type="InterPro" id="IPR019425">
    <property type="entry name" value="7TM_GPCR_serpentine_rcpt_Srt"/>
</dbReference>
<feature type="transmembrane region" description="Helical" evidence="1">
    <location>
        <begin position="35"/>
        <end position="60"/>
    </location>
</feature>
<dbReference type="PANTHER" id="PTHR23021">
    <property type="entry name" value="SERPENTINE RECEPTOR, CLASS T"/>
    <property type="match status" value="1"/>
</dbReference>
<accession>A0A915CNM8</accession>
<dbReference type="SUPFAM" id="SSF81321">
    <property type="entry name" value="Family A G protein-coupled receptor-like"/>
    <property type="match status" value="1"/>
</dbReference>
<dbReference type="AlphaFoldDB" id="A0A915CNM8"/>
<keyword evidence="1" id="KW-0812">Transmembrane</keyword>
<evidence type="ECO:0000313" key="3">
    <source>
        <dbReference type="WBParaSite" id="jg11011"/>
    </source>
</evidence>
<dbReference type="PANTHER" id="PTHR23021:SF11">
    <property type="entry name" value="SERPENTINE RECEPTOR, CLASS T"/>
    <property type="match status" value="1"/>
</dbReference>
<dbReference type="WBParaSite" id="jg11011">
    <property type="protein sequence ID" value="jg11011"/>
    <property type="gene ID" value="jg11011"/>
</dbReference>
<evidence type="ECO:0000313" key="2">
    <source>
        <dbReference type="Proteomes" id="UP000887574"/>
    </source>
</evidence>